<protein>
    <submittedName>
        <fullName evidence="2">Uncharacterized protein</fullName>
    </submittedName>
</protein>
<dbReference type="EMBL" id="JH794086">
    <property type="protein sequence ID" value="ELQ67251.1"/>
    <property type="molecule type" value="Genomic_DNA"/>
</dbReference>
<gene>
    <name evidence="2" type="ORF">OOW_P131scaffold00327g5</name>
</gene>
<evidence type="ECO:0000256" key="1">
    <source>
        <dbReference type="SAM" id="SignalP"/>
    </source>
</evidence>
<feature type="signal peptide" evidence="1">
    <location>
        <begin position="1"/>
        <end position="19"/>
    </location>
</feature>
<organism>
    <name type="scientific">Pyricularia oryzae (strain P131)</name>
    <name type="common">Rice blast fungus</name>
    <name type="synonym">Magnaporthe oryzae</name>
    <dbReference type="NCBI Taxonomy" id="1143193"/>
    <lineage>
        <taxon>Eukaryota</taxon>
        <taxon>Fungi</taxon>
        <taxon>Dikarya</taxon>
        <taxon>Ascomycota</taxon>
        <taxon>Pezizomycotina</taxon>
        <taxon>Sordariomycetes</taxon>
        <taxon>Sordariomycetidae</taxon>
        <taxon>Magnaporthales</taxon>
        <taxon>Pyriculariaceae</taxon>
        <taxon>Pyricularia</taxon>
    </lineage>
</organism>
<name>L7JG79_PYRO1</name>
<dbReference type="AlphaFoldDB" id="L7JG79"/>
<evidence type="ECO:0000313" key="2">
    <source>
        <dbReference type="EMBL" id="ELQ67251.1"/>
    </source>
</evidence>
<reference evidence="2" key="1">
    <citation type="journal article" date="2012" name="PLoS Genet.">
        <title>Comparative analysis of the genomes of two field isolates of the rice blast fungus Magnaporthe oryzae.</title>
        <authorList>
            <person name="Xue M."/>
            <person name="Yang J."/>
            <person name="Li Z."/>
            <person name="Hu S."/>
            <person name="Yao N."/>
            <person name="Dean R.A."/>
            <person name="Zhao W."/>
            <person name="Shen M."/>
            <person name="Zhang H."/>
            <person name="Li C."/>
            <person name="Liu L."/>
            <person name="Cao L."/>
            <person name="Xu X."/>
            <person name="Xing Y."/>
            <person name="Hsiang T."/>
            <person name="Zhang Z."/>
            <person name="Xu J.R."/>
            <person name="Peng Y.L."/>
        </authorList>
    </citation>
    <scope>NUCLEOTIDE SEQUENCE [LARGE SCALE GENOMIC DNA]</scope>
    <source>
        <strain evidence="2">P131</strain>
    </source>
</reference>
<sequence>MLISTHLVVFASTAALATAQNTRGDGGSSNVQLTTVTPPTASVTVTPPIQTGCPTATTTGVRCSSCIVPACLHISTITQSCGCPTPVPTQTLDWPCEGGCGGLSCATSYVVAQLALGCPSSGSTSFVQPPTQPPPSGGCRRPHRMVRWLPAVVWLRDRLRLREGSCPSSFGCDMGRGREGRY</sequence>
<keyword evidence="1" id="KW-0732">Signal</keyword>
<proteinExistence type="predicted"/>
<feature type="chain" id="PRO_5003978571" evidence="1">
    <location>
        <begin position="20"/>
        <end position="182"/>
    </location>
</feature>
<accession>L7JG79</accession>